<reference evidence="2 3" key="1">
    <citation type="journal article" date="2024" name="BMC Genomics">
        <title>Genome assembly of redclaw crayfish (Cherax quadricarinatus) provides insights into its immune adaptation and hypoxia tolerance.</title>
        <authorList>
            <person name="Liu Z."/>
            <person name="Zheng J."/>
            <person name="Li H."/>
            <person name="Fang K."/>
            <person name="Wang S."/>
            <person name="He J."/>
            <person name="Zhou D."/>
            <person name="Weng S."/>
            <person name="Chi M."/>
            <person name="Gu Z."/>
            <person name="He J."/>
            <person name="Li F."/>
            <person name="Wang M."/>
        </authorList>
    </citation>
    <scope>NUCLEOTIDE SEQUENCE [LARGE SCALE GENOMIC DNA]</scope>
    <source>
        <strain evidence="2">ZL_2023a</strain>
    </source>
</reference>
<comment type="caution">
    <text evidence="2">The sequence shown here is derived from an EMBL/GenBank/DDBJ whole genome shotgun (WGS) entry which is preliminary data.</text>
</comment>
<feature type="transmembrane region" description="Helical" evidence="1">
    <location>
        <begin position="49"/>
        <end position="72"/>
    </location>
</feature>
<dbReference type="AlphaFoldDB" id="A0AAW0XBC7"/>
<dbReference type="EMBL" id="JARKIK010000044">
    <property type="protein sequence ID" value="KAK8736581.1"/>
    <property type="molecule type" value="Genomic_DNA"/>
</dbReference>
<gene>
    <name evidence="2" type="ORF">OTU49_005084</name>
</gene>
<accession>A0AAW0XBC7</accession>
<dbReference type="Proteomes" id="UP001445076">
    <property type="component" value="Unassembled WGS sequence"/>
</dbReference>
<proteinExistence type="predicted"/>
<keyword evidence="1" id="KW-0812">Transmembrane</keyword>
<name>A0AAW0XBC7_CHEQU</name>
<keyword evidence="1" id="KW-1133">Transmembrane helix</keyword>
<keyword evidence="3" id="KW-1185">Reference proteome</keyword>
<organism evidence="2 3">
    <name type="scientific">Cherax quadricarinatus</name>
    <name type="common">Australian red claw crayfish</name>
    <dbReference type="NCBI Taxonomy" id="27406"/>
    <lineage>
        <taxon>Eukaryota</taxon>
        <taxon>Metazoa</taxon>
        <taxon>Ecdysozoa</taxon>
        <taxon>Arthropoda</taxon>
        <taxon>Crustacea</taxon>
        <taxon>Multicrustacea</taxon>
        <taxon>Malacostraca</taxon>
        <taxon>Eumalacostraca</taxon>
        <taxon>Eucarida</taxon>
        <taxon>Decapoda</taxon>
        <taxon>Pleocyemata</taxon>
        <taxon>Astacidea</taxon>
        <taxon>Parastacoidea</taxon>
        <taxon>Parastacidae</taxon>
        <taxon>Cherax</taxon>
    </lineage>
</organism>
<evidence type="ECO:0000313" key="3">
    <source>
        <dbReference type="Proteomes" id="UP001445076"/>
    </source>
</evidence>
<sequence length="251" mass="27705">MKVGVEYLLTVTAANMRGSSPPITITYTPMPASANKVVLPHAHDALSTIAPFFVLLMGVLLSALVCVGVGTFMSRKERWRKGTGEIMYARSLKDIHDNTDFHTVICVSREFEKEETMMLSKTNGAGAASLHVNPGTLICNSNALSLENNALLRRKVVKLDSLRRCSTAASICTTAFKTITSRSSSTMALNPEYLVEHPKSLARESHFRTRKSCFLDKGQDSLSRSSSFLCTEETQPPSTMFFVHHHKESFV</sequence>
<protein>
    <recommendedName>
        <fullName evidence="4">Fibronectin type-III domain-containing protein</fullName>
    </recommendedName>
</protein>
<keyword evidence="1" id="KW-0472">Membrane</keyword>
<evidence type="ECO:0008006" key="4">
    <source>
        <dbReference type="Google" id="ProtNLM"/>
    </source>
</evidence>
<evidence type="ECO:0000256" key="1">
    <source>
        <dbReference type="SAM" id="Phobius"/>
    </source>
</evidence>
<evidence type="ECO:0000313" key="2">
    <source>
        <dbReference type="EMBL" id="KAK8736581.1"/>
    </source>
</evidence>